<dbReference type="InterPro" id="IPR045854">
    <property type="entry name" value="NO2/SO3_Rdtase_4Fe4S_sf"/>
</dbReference>
<dbReference type="InterPro" id="IPR016156">
    <property type="entry name" value="FAD/NAD-linked_Rdtase_dimer_sf"/>
</dbReference>
<dbReference type="Pfam" id="PF13806">
    <property type="entry name" value="Rieske_2"/>
    <property type="match status" value="1"/>
</dbReference>
<evidence type="ECO:0000256" key="18">
    <source>
        <dbReference type="SAM" id="SignalP"/>
    </source>
</evidence>
<dbReference type="PROSITE" id="PS51296">
    <property type="entry name" value="RIESKE"/>
    <property type="match status" value="1"/>
</dbReference>
<evidence type="ECO:0000256" key="3">
    <source>
        <dbReference type="ARBA" id="ARBA00001974"/>
    </source>
</evidence>
<dbReference type="Pfam" id="PF01077">
    <property type="entry name" value="NIR_SIR"/>
    <property type="match status" value="1"/>
</dbReference>
<dbReference type="InterPro" id="IPR012744">
    <property type="entry name" value="Nitri_red_NirB"/>
</dbReference>
<dbReference type="InterPro" id="IPR006067">
    <property type="entry name" value="NO2/SO3_Rdtase_4Fe4S_dom"/>
</dbReference>
<dbReference type="InterPro" id="IPR006066">
    <property type="entry name" value="NO2/SO3_Rdtase_FeS/sirohaem_BS"/>
</dbReference>
<dbReference type="InterPro" id="IPR036922">
    <property type="entry name" value="Rieske_2Fe-2S_sf"/>
</dbReference>
<protein>
    <submittedName>
        <fullName evidence="20">Nitrite reductase</fullName>
    </submittedName>
</protein>
<evidence type="ECO:0000256" key="11">
    <source>
        <dbReference type="ARBA" id="ARBA00022827"/>
    </source>
</evidence>
<dbReference type="OrthoDB" id="432169at2759"/>
<accession>A0A139A2K0</accession>
<dbReference type="GO" id="GO:0050661">
    <property type="term" value="F:NADP binding"/>
    <property type="evidence" value="ECO:0007669"/>
    <property type="project" value="InterPro"/>
</dbReference>
<feature type="domain" description="Rieske" evidence="19">
    <location>
        <begin position="909"/>
        <end position="1013"/>
    </location>
</feature>
<dbReference type="InterPro" id="IPR052034">
    <property type="entry name" value="NasD-like"/>
</dbReference>
<reference evidence="20 21" key="1">
    <citation type="journal article" date="2015" name="Genome Biol. Evol.">
        <title>Phylogenomic analyses indicate that early fungi evolved digesting cell walls of algal ancestors of land plants.</title>
        <authorList>
            <person name="Chang Y."/>
            <person name="Wang S."/>
            <person name="Sekimoto S."/>
            <person name="Aerts A.L."/>
            <person name="Choi C."/>
            <person name="Clum A."/>
            <person name="LaButti K.M."/>
            <person name="Lindquist E.A."/>
            <person name="Yee Ngan C."/>
            <person name="Ohm R.A."/>
            <person name="Salamov A.A."/>
            <person name="Grigoriev I.V."/>
            <person name="Spatafora J.W."/>
            <person name="Berbee M.L."/>
        </authorList>
    </citation>
    <scope>NUCLEOTIDE SEQUENCE [LARGE SCALE GENOMIC DNA]</scope>
    <source>
        <strain evidence="20 21">JEL478</strain>
    </source>
</reference>
<dbReference type="InterPro" id="IPR036136">
    <property type="entry name" value="Nit/Sulf_reduc_fer-like_dom_sf"/>
</dbReference>
<dbReference type="InterPro" id="IPR041854">
    <property type="entry name" value="BFD-like_2Fe2S-bd_dom_sf"/>
</dbReference>
<dbReference type="InterPro" id="IPR017941">
    <property type="entry name" value="Rieske_2Fe-2S"/>
</dbReference>
<evidence type="ECO:0000256" key="6">
    <source>
        <dbReference type="ARBA" id="ARBA00022485"/>
    </source>
</evidence>
<dbReference type="Pfam" id="PF04324">
    <property type="entry name" value="Fer2_BFD"/>
    <property type="match status" value="1"/>
</dbReference>
<organism evidence="20 21">
    <name type="scientific">Gonapodya prolifera (strain JEL478)</name>
    <name type="common">Monoblepharis prolifera</name>
    <dbReference type="NCBI Taxonomy" id="1344416"/>
    <lineage>
        <taxon>Eukaryota</taxon>
        <taxon>Fungi</taxon>
        <taxon>Fungi incertae sedis</taxon>
        <taxon>Chytridiomycota</taxon>
        <taxon>Chytridiomycota incertae sedis</taxon>
        <taxon>Monoblepharidomycetes</taxon>
        <taxon>Monoblepharidales</taxon>
        <taxon>Gonapodyaceae</taxon>
        <taxon>Gonapodya</taxon>
    </lineage>
</organism>
<proteinExistence type="inferred from homology"/>
<keyword evidence="12" id="KW-0560">Oxidoreductase</keyword>
<sequence length="1091" mass="119123">MPSDISSQTWHRVVVVGLGMVGLRLCETLVALDESAGAFSSESFKITAFSEETNVGYNRMLLTSYFEHRSVEALTMKPERWFQEKGIALVKRRVVSVNRQRKVVVDSAGEETSYDTLILATGSSAFVPPIQNVKAKGVFLYRTIEDLDGMIAYAKSCKQAAVMGGGLLGLEAAAALMHLNLRTTVIERNPYALGRQLDAEGASVMMQELDRLGLKVAVSKDTESILMDDNGAVRGVKFRHQPGTHSGDDVLECQMIAVSVGIIPRDELSKQCGLEASIWSGSTHARGGTVVDNELRTSDPAIFAVGEAVSHRGIVYGLVQPGYEMVQVVASVMAKERHLRCNSGSAINSPETKRFEGSDMSTKLKLAGVHVASFGDYFADRNGFKGVPASDVVTAVAKDPFGCSYKKLLFSKDGTRLYGGILVGDATTEYTKLHTMARSSAPLKVSPSEILGRKPKADDEGDDDLPDEAQVCSCNNVTKKDIVDCVKSGKASLGDIRSCTQAGTGCGGCVPAVTSIMNAEIKKMGGVVKNSLCEHFDFSRRELFEIVKITKIRNFRDLLKSHGKGDGCEVCKPAIASILASLHNEHIISKPHMSLQDTNDRFLANIQRGGSFSVVPRIAGGEITPEGLIHIGEVAKAFGLYTKITGGQRIDMFGAKKEDLPAIWEKLIAAGFESGHAYGKSLRTVKSCVGSAWCRYGMRDSTRFAIEVENRYKGVRSPHKLKGGVSGCVRECAEAQSKDFGLIATEKGWNVYVGGNGGSNPKHALLLAAEVSEELVIRYLDRFLMYYIATADKLTRTARWIEKLEGGLKHLQDVVIHDKLGIAQELEDQMAHLVSTYKDEWAEVVNNPDLREQFRQFTNTSETQENIKMVQKRGQPEPAPWPKSGSGNGPTKEATSAIIQESGDQFEWVDMGKTNDYVDDTGRTVKYGDTQIAIFRKVSFDGSVQWYATQNMCPHKRALVLSQGLIGDSNGVPKVACPFHKKTFALTTGKGIDDPNFSITTFETRIVDGTRIELKVPSIKTLDQALGTSVWKPPAIWVFPGHNHEEVIRRVSHIYSSYSSYPPPPDSESSEILLYPPLLPSSMPGLDIDSV</sequence>
<evidence type="ECO:0000256" key="7">
    <source>
        <dbReference type="ARBA" id="ARBA00022617"/>
    </source>
</evidence>
<evidence type="ECO:0000256" key="17">
    <source>
        <dbReference type="SAM" id="MobiDB-lite"/>
    </source>
</evidence>
<dbReference type="InterPro" id="IPR012748">
    <property type="entry name" value="Rieske-like_NirD"/>
</dbReference>
<keyword evidence="8" id="KW-0285">Flavoprotein</keyword>
<evidence type="ECO:0000256" key="10">
    <source>
        <dbReference type="ARBA" id="ARBA00022723"/>
    </source>
</evidence>
<dbReference type="SUPFAM" id="SSF50022">
    <property type="entry name" value="ISP domain"/>
    <property type="match status" value="1"/>
</dbReference>
<dbReference type="Gene3D" id="3.30.390.30">
    <property type="match status" value="1"/>
</dbReference>
<evidence type="ECO:0000256" key="9">
    <source>
        <dbReference type="ARBA" id="ARBA00022714"/>
    </source>
</evidence>
<evidence type="ECO:0000256" key="1">
    <source>
        <dbReference type="ARBA" id="ARBA00001929"/>
    </source>
</evidence>
<dbReference type="Gene3D" id="2.102.10.10">
    <property type="entry name" value="Rieske [2Fe-2S] iron-sulphur domain"/>
    <property type="match status" value="1"/>
</dbReference>
<dbReference type="STRING" id="1344416.A0A139A2K0"/>
<dbReference type="Gene3D" id="3.30.413.10">
    <property type="entry name" value="Sulfite Reductase Hemoprotein, domain 1"/>
    <property type="match status" value="1"/>
</dbReference>
<keyword evidence="7" id="KW-0349">Heme</keyword>
<comment type="cofactor">
    <cofactor evidence="3">
        <name>FAD</name>
        <dbReference type="ChEBI" id="CHEBI:57692"/>
    </cofactor>
</comment>
<evidence type="ECO:0000256" key="16">
    <source>
        <dbReference type="ARBA" id="ARBA00034078"/>
    </source>
</evidence>
<dbReference type="GO" id="GO:0050660">
    <property type="term" value="F:flavin adenine dinucleotide binding"/>
    <property type="evidence" value="ECO:0007669"/>
    <property type="project" value="InterPro"/>
</dbReference>
<feature type="region of interest" description="Disordered" evidence="17">
    <location>
        <begin position="872"/>
        <end position="893"/>
    </location>
</feature>
<evidence type="ECO:0000256" key="12">
    <source>
        <dbReference type="ARBA" id="ARBA00023002"/>
    </source>
</evidence>
<dbReference type="EMBL" id="KQ965812">
    <property type="protein sequence ID" value="KXS10868.1"/>
    <property type="molecule type" value="Genomic_DNA"/>
</dbReference>
<dbReference type="InterPro" id="IPR036188">
    <property type="entry name" value="FAD/NAD-bd_sf"/>
</dbReference>
<keyword evidence="15" id="KW-0534">Nitrate assimilation</keyword>
<keyword evidence="13" id="KW-0408">Iron</keyword>
<dbReference type="PROSITE" id="PS00365">
    <property type="entry name" value="NIR_SIR"/>
    <property type="match status" value="1"/>
</dbReference>
<evidence type="ECO:0000259" key="19">
    <source>
        <dbReference type="PROSITE" id="PS51296"/>
    </source>
</evidence>
<dbReference type="GO" id="GO:0042128">
    <property type="term" value="P:nitrate assimilation"/>
    <property type="evidence" value="ECO:0007669"/>
    <property type="project" value="UniProtKB-UniPathway"/>
</dbReference>
<dbReference type="NCBIfam" id="TIGR02378">
    <property type="entry name" value="nirD_assim_sml"/>
    <property type="match status" value="1"/>
</dbReference>
<keyword evidence="6" id="KW-0004">4Fe-4S</keyword>
<feature type="signal peptide" evidence="18">
    <location>
        <begin position="1"/>
        <end position="26"/>
    </location>
</feature>
<dbReference type="GO" id="GO:0046872">
    <property type="term" value="F:metal ion binding"/>
    <property type="evidence" value="ECO:0007669"/>
    <property type="project" value="UniProtKB-KW"/>
</dbReference>
<dbReference type="NCBIfam" id="NF011565">
    <property type="entry name" value="PRK14989.1"/>
    <property type="match status" value="1"/>
</dbReference>
<evidence type="ECO:0000313" key="21">
    <source>
        <dbReference type="Proteomes" id="UP000070544"/>
    </source>
</evidence>
<evidence type="ECO:0000256" key="8">
    <source>
        <dbReference type="ARBA" id="ARBA00022630"/>
    </source>
</evidence>
<dbReference type="SUPFAM" id="SSF56014">
    <property type="entry name" value="Nitrite and sulphite reductase 4Fe-4S domain-like"/>
    <property type="match status" value="1"/>
</dbReference>
<keyword evidence="11" id="KW-0274">FAD</keyword>
<dbReference type="GO" id="GO:0051539">
    <property type="term" value="F:4 iron, 4 sulfur cluster binding"/>
    <property type="evidence" value="ECO:0007669"/>
    <property type="project" value="UniProtKB-KW"/>
</dbReference>
<dbReference type="CDD" id="cd19944">
    <property type="entry name" value="NirB_Fer2_BFD-like_2"/>
    <property type="match status" value="1"/>
</dbReference>
<dbReference type="CDD" id="cd03529">
    <property type="entry name" value="Rieske_NirD"/>
    <property type="match status" value="1"/>
</dbReference>
<dbReference type="PANTHER" id="PTHR43809:SF1">
    <property type="entry name" value="NITRITE REDUCTASE (NADH) LARGE SUBUNIT"/>
    <property type="match status" value="1"/>
</dbReference>
<dbReference type="GO" id="GO:0051537">
    <property type="term" value="F:2 iron, 2 sulfur cluster binding"/>
    <property type="evidence" value="ECO:0007669"/>
    <property type="project" value="UniProtKB-KW"/>
</dbReference>
<evidence type="ECO:0000313" key="20">
    <source>
        <dbReference type="EMBL" id="KXS10868.1"/>
    </source>
</evidence>
<dbReference type="OMA" id="MWGGVTN"/>
<evidence type="ECO:0000256" key="15">
    <source>
        <dbReference type="ARBA" id="ARBA00023063"/>
    </source>
</evidence>
<comment type="cofactor">
    <cofactor evidence="1">
        <name>siroheme</name>
        <dbReference type="ChEBI" id="CHEBI:60052"/>
    </cofactor>
</comment>
<comment type="similarity">
    <text evidence="5">Belongs to the nitrite and sulfite reductase 4Fe-4S domain family.</text>
</comment>
<gene>
    <name evidence="20" type="ORF">M427DRAFT_158697</name>
</gene>
<dbReference type="SUPFAM" id="SSF51905">
    <property type="entry name" value="FAD/NAD(P)-binding domain"/>
    <property type="match status" value="2"/>
</dbReference>
<name>A0A139A2K0_GONPJ</name>
<dbReference type="GO" id="GO:0008942">
    <property type="term" value="F:nitrite reductase [NAD(P)H] activity"/>
    <property type="evidence" value="ECO:0007669"/>
    <property type="project" value="InterPro"/>
</dbReference>
<keyword evidence="9" id="KW-0001">2Fe-2S</keyword>
<dbReference type="NCBIfam" id="TIGR02374">
    <property type="entry name" value="nitri_red_nirB"/>
    <property type="match status" value="1"/>
</dbReference>
<keyword evidence="14" id="KW-0411">Iron-sulfur</keyword>
<keyword evidence="18" id="KW-0732">Signal</keyword>
<dbReference type="Gene3D" id="3.50.50.60">
    <property type="entry name" value="FAD/NAD(P)-binding domain"/>
    <property type="match status" value="2"/>
</dbReference>
<dbReference type="PRINTS" id="PR00411">
    <property type="entry name" value="PNDRDTASEI"/>
</dbReference>
<dbReference type="UniPathway" id="UPA00653"/>
<evidence type="ECO:0000256" key="4">
    <source>
        <dbReference type="ARBA" id="ARBA00005096"/>
    </source>
</evidence>
<dbReference type="SUPFAM" id="SSF55124">
    <property type="entry name" value="Nitrite/Sulfite reductase N-terminal domain-like"/>
    <property type="match status" value="1"/>
</dbReference>
<keyword evidence="10" id="KW-0479">Metal-binding</keyword>
<evidence type="ECO:0000256" key="14">
    <source>
        <dbReference type="ARBA" id="ARBA00023014"/>
    </source>
</evidence>
<dbReference type="PANTHER" id="PTHR43809">
    <property type="entry name" value="NITRITE REDUCTASE (NADH) LARGE SUBUNIT"/>
    <property type="match status" value="1"/>
</dbReference>
<dbReference type="Pfam" id="PF07992">
    <property type="entry name" value="Pyr_redox_2"/>
    <property type="match status" value="1"/>
</dbReference>
<evidence type="ECO:0000256" key="5">
    <source>
        <dbReference type="ARBA" id="ARBA00010429"/>
    </source>
</evidence>
<dbReference type="PRINTS" id="PR00368">
    <property type="entry name" value="FADPNR"/>
</dbReference>
<keyword evidence="21" id="KW-1185">Reference proteome</keyword>
<comment type="pathway">
    <text evidence="4">Nitrogen metabolism; nitrate reduction (assimilation).</text>
</comment>
<evidence type="ECO:0000256" key="2">
    <source>
        <dbReference type="ARBA" id="ARBA00001966"/>
    </source>
</evidence>
<dbReference type="AlphaFoldDB" id="A0A139A2K0"/>
<dbReference type="PRINTS" id="PR00397">
    <property type="entry name" value="SIROHAEM"/>
</dbReference>
<dbReference type="GO" id="GO:0020037">
    <property type="term" value="F:heme binding"/>
    <property type="evidence" value="ECO:0007669"/>
    <property type="project" value="InterPro"/>
</dbReference>
<feature type="chain" id="PRO_5007295876" evidence="18">
    <location>
        <begin position="27"/>
        <end position="1091"/>
    </location>
</feature>
<dbReference type="InterPro" id="IPR005117">
    <property type="entry name" value="NiRdtase/SiRdtase_haem-b_fer"/>
</dbReference>
<dbReference type="FunFam" id="3.30.413.10:FF:000007">
    <property type="entry name" value="Nitrite reductase [NAD(P)H] large subunit"/>
    <property type="match status" value="1"/>
</dbReference>
<dbReference type="Pfam" id="PF03460">
    <property type="entry name" value="NIR_SIR_ferr"/>
    <property type="match status" value="1"/>
</dbReference>
<dbReference type="InterPro" id="IPR007419">
    <property type="entry name" value="BFD-like_2Fe2S-bd_dom"/>
</dbReference>
<comment type="cofactor">
    <cofactor evidence="2">
        <name>[4Fe-4S] cluster</name>
        <dbReference type="ChEBI" id="CHEBI:49883"/>
    </cofactor>
</comment>
<dbReference type="Proteomes" id="UP000070544">
    <property type="component" value="Unassembled WGS sequence"/>
</dbReference>
<dbReference type="Gene3D" id="1.10.10.1100">
    <property type="entry name" value="BFD-like [2Fe-2S]-binding domain"/>
    <property type="match status" value="1"/>
</dbReference>
<comment type="cofactor">
    <cofactor evidence="16">
        <name>[2Fe-2S] cluster</name>
        <dbReference type="ChEBI" id="CHEBI:190135"/>
    </cofactor>
</comment>
<dbReference type="InterPro" id="IPR023753">
    <property type="entry name" value="FAD/NAD-binding_dom"/>
</dbReference>
<evidence type="ECO:0000256" key="13">
    <source>
        <dbReference type="ARBA" id="ARBA00023004"/>
    </source>
</evidence>